<dbReference type="GeneID" id="63855951"/>
<reference evidence="1" key="1">
    <citation type="submission" date="2020-01" db="EMBL/GenBank/DDBJ databases">
        <authorList>
            <consortium name="DOE Joint Genome Institute"/>
            <person name="Haridas S."/>
            <person name="Albert R."/>
            <person name="Binder M."/>
            <person name="Bloem J."/>
            <person name="Labutti K."/>
            <person name="Salamov A."/>
            <person name="Andreopoulos B."/>
            <person name="Baker S.E."/>
            <person name="Barry K."/>
            <person name="Bills G."/>
            <person name="Bluhm B.H."/>
            <person name="Cannon C."/>
            <person name="Castanera R."/>
            <person name="Culley D.E."/>
            <person name="Daum C."/>
            <person name="Ezra D."/>
            <person name="Gonzalez J.B."/>
            <person name="Henrissat B."/>
            <person name="Kuo A."/>
            <person name="Liang C."/>
            <person name="Lipzen A."/>
            <person name="Lutzoni F."/>
            <person name="Magnuson J."/>
            <person name="Mondo S."/>
            <person name="Nolan M."/>
            <person name="Ohm R."/>
            <person name="Pangilinan J."/>
            <person name="Park H.-J."/>
            <person name="Ramirez L."/>
            <person name="Alfaro M."/>
            <person name="Sun H."/>
            <person name="Tritt A."/>
            <person name="Yoshinaga Y."/>
            <person name="Zwiers L.-H."/>
            <person name="Turgeon B.G."/>
            <person name="Goodwin S.B."/>
            <person name="Spatafora J.W."/>
            <person name="Crous P.W."/>
            <person name="Grigoriev I.V."/>
        </authorList>
    </citation>
    <scope>NUCLEOTIDE SEQUENCE</scope>
    <source>
        <strain evidence="1">CBS 394.84</strain>
    </source>
</reference>
<organism evidence="1 2">
    <name type="scientific">Cucurbitaria berberidis CBS 394.84</name>
    <dbReference type="NCBI Taxonomy" id="1168544"/>
    <lineage>
        <taxon>Eukaryota</taxon>
        <taxon>Fungi</taxon>
        <taxon>Dikarya</taxon>
        <taxon>Ascomycota</taxon>
        <taxon>Pezizomycotina</taxon>
        <taxon>Dothideomycetes</taxon>
        <taxon>Pleosporomycetidae</taxon>
        <taxon>Pleosporales</taxon>
        <taxon>Pleosporineae</taxon>
        <taxon>Cucurbitariaceae</taxon>
        <taxon>Cucurbitaria</taxon>
    </lineage>
</organism>
<proteinExistence type="predicted"/>
<gene>
    <name evidence="1" type="ORF">K460DRAFT_79540</name>
</gene>
<dbReference type="Proteomes" id="UP000800039">
    <property type="component" value="Unassembled WGS sequence"/>
</dbReference>
<comment type="caution">
    <text evidence="1">The sequence shown here is derived from an EMBL/GenBank/DDBJ whole genome shotgun (WGS) entry which is preliminary data.</text>
</comment>
<evidence type="ECO:0000313" key="1">
    <source>
        <dbReference type="EMBL" id="KAF1848689.1"/>
    </source>
</evidence>
<keyword evidence="2" id="KW-1185">Reference proteome</keyword>
<accession>A0A9P4LC10</accession>
<sequence length="166" mass="18931">MAERVSAGRKRMRLCGCTTLDPRYWVHWIPTARQRPLSEYWKRQFVCGCGWLLRVRQESVTWLGPLPHWAKPRQRISSPQLAGVLSGGTAGTSNTRPWYSRHVCRVEFTLDWTGIQQRARSGDQTTPRPSPFSRWCGSFSPLVANPADMTWLSCSLESPRCTCSSC</sequence>
<dbReference type="EMBL" id="ML976615">
    <property type="protein sequence ID" value="KAF1848689.1"/>
    <property type="molecule type" value="Genomic_DNA"/>
</dbReference>
<protein>
    <submittedName>
        <fullName evidence="1">Uncharacterized protein</fullName>
    </submittedName>
</protein>
<dbReference type="AlphaFoldDB" id="A0A9P4LC10"/>
<dbReference type="RefSeq" id="XP_040791252.1">
    <property type="nucleotide sequence ID" value="XM_040938694.1"/>
</dbReference>
<evidence type="ECO:0000313" key="2">
    <source>
        <dbReference type="Proteomes" id="UP000800039"/>
    </source>
</evidence>
<name>A0A9P4LC10_9PLEO</name>